<name>A0A3A1YDM9_9FLAO</name>
<protein>
    <recommendedName>
        <fullName evidence="3">RHS repeat-associated core domain-containing protein</fullName>
    </recommendedName>
</protein>
<dbReference type="AlphaFoldDB" id="A0A3A1YDM9"/>
<evidence type="ECO:0000313" key="1">
    <source>
        <dbReference type="EMBL" id="RIY35300.1"/>
    </source>
</evidence>
<sequence length="179" mass="20542">MPFLYQGQYYDKETELAYNRFRYYSPDTGAYISQDPIGLEGGLALYQYVTNTNDELDIFGLATVYLRNNEVYVGKAKQNAKMRYKSDMINSATDIFTDIPNTDIAQGVEDIVHDRLLLNENIADRVTNINKPVRKGDKKGRKKSGNEWLKQQFGTDYLEVIDKKIKDHYSKKGNGCNAK</sequence>
<dbReference type="PRINTS" id="PR00394">
    <property type="entry name" value="RHSPROTEIN"/>
</dbReference>
<dbReference type="InterPro" id="IPR050708">
    <property type="entry name" value="T6SS_VgrG/RHS"/>
</dbReference>
<dbReference type="EMBL" id="NSDI01000014">
    <property type="protein sequence ID" value="RIY35300.1"/>
    <property type="molecule type" value="Genomic_DNA"/>
</dbReference>
<accession>A0A3A1YDM9</accession>
<evidence type="ECO:0000313" key="2">
    <source>
        <dbReference type="Proteomes" id="UP000265497"/>
    </source>
</evidence>
<dbReference type="PANTHER" id="PTHR32305:SF15">
    <property type="entry name" value="PROTEIN RHSA-RELATED"/>
    <property type="match status" value="1"/>
</dbReference>
<dbReference type="InterPro" id="IPR022385">
    <property type="entry name" value="Rhs_assc_core"/>
</dbReference>
<reference evidence="1 2" key="1">
    <citation type="submission" date="2017-08" db="EMBL/GenBank/DDBJ databases">
        <title>Capnocytophaga canis 17-158 assembly.</title>
        <authorList>
            <person name="Gulvik C.A."/>
        </authorList>
    </citation>
    <scope>NUCLEOTIDE SEQUENCE [LARGE SCALE GENOMIC DNA]</scope>
    <source>
        <strain evidence="1 2">17-158</strain>
    </source>
</reference>
<evidence type="ECO:0008006" key="3">
    <source>
        <dbReference type="Google" id="ProtNLM"/>
    </source>
</evidence>
<proteinExistence type="predicted"/>
<dbReference type="RefSeq" id="WP_119653108.1">
    <property type="nucleotide sequence ID" value="NZ_NSDI01000014.1"/>
</dbReference>
<dbReference type="NCBIfam" id="TIGR03696">
    <property type="entry name" value="Rhs_assc_core"/>
    <property type="match status" value="1"/>
</dbReference>
<organism evidence="1 2">
    <name type="scientific">Capnocytophaga canis</name>
    <dbReference type="NCBI Taxonomy" id="1848903"/>
    <lineage>
        <taxon>Bacteria</taxon>
        <taxon>Pseudomonadati</taxon>
        <taxon>Bacteroidota</taxon>
        <taxon>Flavobacteriia</taxon>
        <taxon>Flavobacteriales</taxon>
        <taxon>Flavobacteriaceae</taxon>
        <taxon>Capnocytophaga</taxon>
    </lineage>
</organism>
<dbReference type="PANTHER" id="PTHR32305">
    <property type="match status" value="1"/>
</dbReference>
<comment type="caution">
    <text evidence="1">The sequence shown here is derived from an EMBL/GenBank/DDBJ whole genome shotgun (WGS) entry which is preliminary data.</text>
</comment>
<dbReference type="Gene3D" id="2.180.10.10">
    <property type="entry name" value="RHS repeat-associated core"/>
    <property type="match status" value="1"/>
</dbReference>
<gene>
    <name evidence="1" type="ORF">CKY20_10905</name>
</gene>
<dbReference type="Proteomes" id="UP000265497">
    <property type="component" value="Unassembled WGS sequence"/>
</dbReference>